<keyword evidence="7 11" id="KW-0418">Kinase</keyword>
<name>A0A1G6RWH8_PEPNI</name>
<accession>A0A1G6RWH8</accession>
<dbReference type="PANTHER" id="PTHR23117">
    <property type="entry name" value="GUANYLATE KINASE-RELATED"/>
    <property type="match status" value="1"/>
</dbReference>
<feature type="binding site" evidence="11">
    <location>
        <begin position="15"/>
        <end position="22"/>
    </location>
    <ligand>
        <name>ATP</name>
        <dbReference type="ChEBI" id="CHEBI:30616"/>
    </ligand>
</feature>
<dbReference type="EC" id="2.7.4.8" evidence="3 11"/>
<comment type="function">
    <text evidence="1 11">Essential for recycling GMP and indirectly, cGMP.</text>
</comment>
<dbReference type="Pfam" id="PF00625">
    <property type="entry name" value="Guanylate_kin"/>
    <property type="match status" value="1"/>
</dbReference>
<dbReference type="Gene3D" id="3.30.63.10">
    <property type="entry name" value="Guanylate Kinase phosphate binding domain"/>
    <property type="match status" value="1"/>
</dbReference>
<dbReference type="NCBIfam" id="TIGR03263">
    <property type="entry name" value="guanyl_kin"/>
    <property type="match status" value="1"/>
</dbReference>
<dbReference type="OrthoDB" id="9808150at2"/>
<evidence type="ECO:0000256" key="5">
    <source>
        <dbReference type="ARBA" id="ARBA00022679"/>
    </source>
</evidence>
<proteinExistence type="inferred from homology"/>
<evidence type="ECO:0000256" key="11">
    <source>
        <dbReference type="HAMAP-Rule" id="MF_00328"/>
    </source>
</evidence>
<evidence type="ECO:0000256" key="10">
    <source>
        <dbReference type="ARBA" id="ARBA00048594"/>
    </source>
</evidence>
<comment type="similarity">
    <text evidence="2 11">Belongs to the guanylate kinase family.</text>
</comment>
<keyword evidence="5 11" id="KW-0808">Transferase</keyword>
<evidence type="ECO:0000256" key="3">
    <source>
        <dbReference type="ARBA" id="ARBA00012961"/>
    </source>
</evidence>
<evidence type="ECO:0000256" key="8">
    <source>
        <dbReference type="ARBA" id="ARBA00022840"/>
    </source>
</evidence>
<dbReference type="PROSITE" id="PS50052">
    <property type="entry name" value="GUANYLATE_KINASE_2"/>
    <property type="match status" value="1"/>
</dbReference>
<dbReference type="SMART" id="SM00072">
    <property type="entry name" value="GuKc"/>
    <property type="match status" value="1"/>
</dbReference>
<keyword evidence="8 11" id="KW-0067">ATP-binding</keyword>
<keyword evidence="14" id="KW-1185">Reference proteome</keyword>
<evidence type="ECO:0000256" key="2">
    <source>
        <dbReference type="ARBA" id="ARBA00005790"/>
    </source>
</evidence>
<dbReference type="STRING" id="2741.SAMN04489866_101138"/>
<gene>
    <name evidence="11" type="primary">gmk</name>
    <name evidence="13" type="ORF">SAMN04489866_101138</name>
</gene>
<evidence type="ECO:0000256" key="1">
    <source>
        <dbReference type="ARBA" id="ARBA00003531"/>
    </source>
</evidence>
<keyword evidence="6 11" id="KW-0547">Nucleotide-binding</keyword>
<protein>
    <recommendedName>
        <fullName evidence="4 11">Guanylate kinase</fullName>
        <ecNumber evidence="3 11">2.7.4.8</ecNumber>
    </recommendedName>
    <alternativeName>
        <fullName evidence="9 11">GMP kinase</fullName>
    </alternativeName>
</protein>
<dbReference type="InterPro" id="IPR008145">
    <property type="entry name" value="GK/Ca_channel_bsu"/>
</dbReference>
<evidence type="ECO:0000256" key="7">
    <source>
        <dbReference type="ARBA" id="ARBA00022777"/>
    </source>
</evidence>
<dbReference type="HAMAP" id="MF_00328">
    <property type="entry name" value="Guanylate_kinase"/>
    <property type="match status" value="1"/>
</dbReference>
<evidence type="ECO:0000256" key="6">
    <source>
        <dbReference type="ARBA" id="ARBA00022741"/>
    </source>
</evidence>
<evidence type="ECO:0000259" key="12">
    <source>
        <dbReference type="PROSITE" id="PS50052"/>
    </source>
</evidence>
<dbReference type="PANTHER" id="PTHR23117:SF13">
    <property type="entry name" value="GUANYLATE KINASE"/>
    <property type="match status" value="1"/>
</dbReference>
<dbReference type="FunFam" id="3.30.63.10:FF:000002">
    <property type="entry name" value="Guanylate kinase 1"/>
    <property type="match status" value="1"/>
</dbReference>
<comment type="subcellular location">
    <subcellularLocation>
        <location evidence="11">Cytoplasm</location>
    </subcellularLocation>
</comment>
<dbReference type="GO" id="GO:0005829">
    <property type="term" value="C:cytosol"/>
    <property type="evidence" value="ECO:0007669"/>
    <property type="project" value="TreeGrafter"/>
</dbReference>
<dbReference type="Gene3D" id="3.40.50.300">
    <property type="entry name" value="P-loop containing nucleotide triphosphate hydrolases"/>
    <property type="match status" value="1"/>
</dbReference>
<dbReference type="EMBL" id="FNAF01000001">
    <property type="protein sequence ID" value="SDD08771.1"/>
    <property type="molecule type" value="Genomic_DNA"/>
</dbReference>
<dbReference type="GO" id="GO:0005524">
    <property type="term" value="F:ATP binding"/>
    <property type="evidence" value="ECO:0007669"/>
    <property type="project" value="UniProtKB-UniRule"/>
</dbReference>
<sequence length="214" mass="24507">MLDHKKEGIVIVLSGPSGAGKGTLCEHLREKIDINYSISATTRAPRPGEKDKVNYFFMTREAFKQKIKDDGFLEWAEVYNNFYGTPLDYVEQQIAAGKDVMVEIDPQGAKQVKLKKSDAVLVFIMPPSFAELERRIRGRDTETEEQIRHRLGNALNEINTLTAYDYVIVNDNIDEATADLQAIINAEKCRVERNSRIPHQFRVEKEKEHDSTEY</sequence>
<evidence type="ECO:0000313" key="13">
    <source>
        <dbReference type="EMBL" id="SDD08771.1"/>
    </source>
</evidence>
<dbReference type="GO" id="GO:0004385">
    <property type="term" value="F:GMP kinase activity"/>
    <property type="evidence" value="ECO:0007669"/>
    <property type="project" value="UniProtKB-UniRule"/>
</dbReference>
<dbReference type="InterPro" id="IPR017665">
    <property type="entry name" value="Guanylate_kinase"/>
</dbReference>
<dbReference type="InterPro" id="IPR008144">
    <property type="entry name" value="Guanylate_kin-like_dom"/>
</dbReference>
<dbReference type="InterPro" id="IPR027417">
    <property type="entry name" value="P-loop_NTPase"/>
</dbReference>
<comment type="catalytic activity">
    <reaction evidence="10 11">
        <text>GMP + ATP = GDP + ADP</text>
        <dbReference type="Rhea" id="RHEA:20780"/>
        <dbReference type="ChEBI" id="CHEBI:30616"/>
        <dbReference type="ChEBI" id="CHEBI:58115"/>
        <dbReference type="ChEBI" id="CHEBI:58189"/>
        <dbReference type="ChEBI" id="CHEBI:456216"/>
        <dbReference type="EC" id="2.7.4.8"/>
    </reaction>
</comment>
<dbReference type="AlphaFoldDB" id="A0A1G6RWH8"/>
<evidence type="ECO:0000256" key="4">
    <source>
        <dbReference type="ARBA" id="ARBA00016296"/>
    </source>
</evidence>
<organism evidence="13 14">
    <name type="scientific">Peptococcus niger</name>
    <dbReference type="NCBI Taxonomy" id="2741"/>
    <lineage>
        <taxon>Bacteria</taxon>
        <taxon>Bacillati</taxon>
        <taxon>Bacillota</taxon>
        <taxon>Clostridia</taxon>
        <taxon>Eubacteriales</taxon>
        <taxon>Peptococcaceae</taxon>
        <taxon>Peptococcus</taxon>
    </lineage>
</organism>
<dbReference type="Proteomes" id="UP000198995">
    <property type="component" value="Unassembled WGS sequence"/>
</dbReference>
<dbReference type="CDD" id="cd00071">
    <property type="entry name" value="GMPK"/>
    <property type="match status" value="1"/>
</dbReference>
<evidence type="ECO:0000313" key="14">
    <source>
        <dbReference type="Proteomes" id="UP000198995"/>
    </source>
</evidence>
<evidence type="ECO:0000256" key="9">
    <source>
        <dbReference type="ARBA" id="ARBA00030128"/>
    </source>
</evidence>
<keyword evidence="11" id="KW-0963">Cytoplasm</keyword>
<reference evidence="13 14" key="1">
    <citation type="submission" date="2016-10" db="EMBL/GenBank/DDBJ databases">
        <authorList>
            <person name="de Groot N.N."/>
        </authorList>
    </citation>
    <scope>NUCLEOTIDE SEQUENCE [LARGE SCALE GENOMIC DNA]</scope>
    <source>
        <strain evidence="13 14">DSM 20475</strain>
    </source>
</reference>
<dbReference type="SUPFAM" id="SSF52540">
    <property type="entry name" value="P-loop containing nucleoside triphosphate hydrolases"/>
    <property type="match status" value="1"/>
</dbReference>
<feature type="domain" description="Guanylate kinase-like" evidence="12">
    <location>
        <begin position="8"/>
        <end position="185"/>
    </location>
</feature>
<dbReference type="RefSeq" id="WP_091790834.1">
    <property type="nucleotide sequence ID" value="NZ_FNAF01000001.1"/>
</dbReference>